<dbReference type="SUPFAM" id="SSF89095">
    <property type="entry name" value="GatB/YqeY motif"/>
    <property type="match status" value="1"/>
</dbReference>
<dbReference type="InterPro" id="IPR023168">
    <property type="entry name" value="GatB_Yqey_C_2"/>
</dbReference>
<evidence type="ECO:0000256" key="1">
    <source>
        <dbReference type="SAM" id="Coils"/>
    </source>
</evidence>
<evidence type="ECO:0000313" key="3">
    <source>
        <dbReference type="Proteomes" id="UP000058636"/>
    </source>
</evidence>
<dbReference type="Gene3D" id="1.10.1510.10">
    <property type="entry name" value="Uncharacterised protein YqeY/AIM41 PF09424, N-terminal domain"/>
    <property type="match status" value="1"/>
</dbReference>
<dbReference type="PATRIC" id="fig|93930.3.peg.1284"/>
<feature type="coiled-coil region" evidence="1">
    <location>
        <begin position="50"/>
        <end position="84"/>
    </location>
</feature>
<dbReference type="AlphaFoldDB" id="A0A101ES39"/>
<sequence length="149" mass="17175">MSLKEKLMSDLKEAMKNKDMVRVNTLRMILTTLKNLEVEKMKEATDEEVTEALMREAKKRREAIEEYEKHGREELAEAERKELEIIESYLPKQLSEDEIRGIIMEAINEVGASSPKDLGKVMKVVMPKVKGRADGKLVNKMVREILESL</sequence>
<proteinExistence type="predicted"/>
<evidence type="ECO:0000313" key="2">
    <source>
        <dbReference type="EMBL" id="KUK23887.1"/>
    </source>
</evidence>
<dbReference type="InterPro" id="IPR003789">
    <property type="entry name" value="Asn/Gln_tRNA_amidoTrase-B-like"/>
</dbReference>
<dbReference type="InterPro" id="IPR042184">
    <property type="entry name" value="YqeY/Aim41_N"/>
</dbReference>
<name>A0A101ES39_9THEM</name>
<comment type="caution">
    <text evidence="2">The sequence shown here is derived from an EMBL/GenBank/DDBJ whole genome shotgun (WGS) entry which is preliminary data.</text>
</comment>
<dbReference type="Proteomes" id="UP000058636">
    <property type="component" value="Unassembled WGS sequence"/>
</dbReference>
<dbReference type="Gene3D" id="1.10.10.410">
    <property type="match status" value="1"/>
</dbReference>
<dbReference type="Pfam" id="PF09424">
    <property type="entry name" value="YqeY"/>
    <property type="match status" value="1"/>
</dbReference>
<dbReference type="InterPro" id="IPR019004">
    <property type="entry name" value="YqeY/Aim41"/>
</dbReference>
<protein>
    <submittedName>
        <fullName evidence="2">GatB/Yqey domain protein</fullName>
    </submittedName>
</protein>
<dbReference type="EMBL" id="LGFG01000001">
    <property type="protein sequence ID" value="KUK23887.1"/>
    <property type="molecule type" value="Genomic_DNA"/>
</dbReference>
<reference evidence="2 3" key="1">
    <citation type="journal article" date="2015" name="MBio">
        <title>Genome-Resolved Metagenomic Analysis Reveals Roles for Candidate Phyla and Other Microbial Community Members in Biogeochemical Transformations in Oil Reservoirs.</title>
        <authorList>
            <person name="Hu P."/>
            <person name="Tom L."/>
            <person name="Singh A."/>
            <person name="Thomas B.C."/>
            <person name="Baker B.J."/>
            <person name="Piceno Y.M."/>
            <person name="Andersen G.L."/>
            <person name="Banfield J.F."/>
        </authorList>
    </citation>
    <scope>NUCLEOTIDE SEQUENCE [LARGE SCALE GENOMIC DNA]</scope>
    <source>
        <strain evidence="2">46_26</strain>
    </source>
</reference>
<dbReference type="GO" id="GO:0016884">
    <property type="term" value="F:carbon-nitrogen ligase activity, with glutamine as amido-N-donor"/>
    <property type="evidence" value="ECO:0007669"/>
    <property type="project" value="InterPro"/>
</dbReference>
<dbReference type="PANTHER" id="PTHR28055:SF1">
    <property type="entry name" value="ALTERED INHERITANCE OF MITOCHONDRIA PROTEIN 41, MITOCHONDRIAL"/>
    <property type="match status" value="1"/>
</dbReference>
<gene>
    <name evidence="2" type="ORF">XD57_0044</name>
</gene>
<dbReference type="PANTHER" id="PTHR28055">
    <property type="entry name" value="ALTERED INHERITANCE OF MITOCHONDRIA PROTEIN 41, MITOCHONDRIAL"/>
    <property type="match status" value="1"/>
</dbReference>
<keyword evidence="1" id="KW-0175">Coiled coil</keyword>
<accession>A0A101ES39</accession>
<organism evidence="2 3">
    <name type="scientific">Thermotoga petrophila</name>
    <dbReference type="NCBI Taxonomy" id="93929"/>
    <lineage>
        <taxon>Bacteria</taxon>
        <taxon>Thermotogati</taxon>
        <taxon>Thermotogota</taxon>
        <taxon>Thermotogae</taxon>
        <taxon>Thermotogales</taxon>
        <taxon>Thermotogaceae</taxon>
        <taxon>Thermotoga</taxon>
    </lineage>
</organism>